<dbReference type="GO" id="GO:0008173">
    <property type="term" value="F:RNA methyltransferase activity"/>
    <property type="evidence" value="ECO:0007669"/>
    <property type="project" value="UniProtKB-UniRule"/>
</dbReference>
<sequence>MMSSVSEVVQAVKPPPPKTTQSNNNKSLNNNSKRKFKHDRGGRKRSKSFSGCGIIINHKPVLPTKFLLGGNINDPLNLNSLQDEEINRAMNAVTPKSSPIPTPPRRKGQIEVIIPANINDPLSLIDCADDAEYEQQLASPIKKGRKKRLKKKRTVSTASETQEEDPNANSNSAKTPENSSDSAKIPEIPKVEITTDTEQLKKDLSIELLSPKKDKKRKSEEFGHVAKKFKHSMDKIVSPVVPQPGAWLKRMNSRGDKPRHNKPVNEELPLFKEKNKQFQYGNYNRYYGYRNQNSEDHRLKVFHYHKNLFESKDILDIGCNIGHVTLSVARDLQAKSITGIDIDDKLIGIARKNIKHYVAKNYQQTDNSSEFFPISMPILYGAIDIPGFGDHKGEAFPNNVTFKHCNYVLDDDALIALEQPQFDLILCLSITKWIHLNFGDAGIKQAFRRMYAQLRPGGKLILEPQNWSSYKSKKKLTPVIFKNYNSIEFFPEKFTEYLLSPAVGFAKSEILGFPSHHSKGFRRPIQVYTKSTMFPSERVEATPSGITPNAPSVYADYLLKTEKCESRLHPVPVEGIDHIYTNIFNRYCGCSEDNIKVNEELSDCLEKPEEKSEATTSQSPSVGSSNNTPNTPRTEGSESEKLQDNT</sequence>
<evidence type="ECO:0000256" key="7">
    <source>
        <dbReference type="SAM" id="MobiDB-lite"/>
    </source>
</evidence>
<feature type="compositionally biased region" description="Low complexity" evidence="7">
    <location>
        <begin position="22"/>
        <end position="31"/>
    </location>
</feature>
<feature type="domain" description="Bin3-type SAM" evidence="8">
    <location>
        <begin position="296"/>
        <end position="533"/>
    </location>
</feature>
<dbReference type="GO" id="GO:0032259">
    <property type="term" value="P:methylation"/>
    <property type="evidence" value="ECO:0007669"/>
    <property type="project" value="UniProtKB-KW"/>
</dbReference>
<name>A0A9P0B5M5_BRAAE</name>
<evidence type="ECO:0000256" key="1">
    <source>
        <dbReference type="ARBA" id="ARBA00008361"/>
    </source>
</evidence>
<dbReference type="InterPro" id="IPR029063">
    <property type="entry name" value="SAM-dependent_MTases_sf"/>
</dbReference>
<dbReference type="InterPro" id="IPR041698">
    <property type="entry name" value="Methyltransf_25"/>
</dbReference>
<dbReference type="InterPro" id="IPR024160">
    <property type="entry name" value="BIN3_SAM-bd_dom"/>
</dbReference>
<dbReference type="OrthoDB" id="10017101at2759"/>
<keyword evidence="3 6" id="KW-0808">Transferase</keyword>
<dbReference type="Proteomes" id="UP001154078">
    <property type="component" value="Chromosome 4"/>
</dbReference>
<feature type="compositionally biased region" description="Basic residues" evidence="7">
    <location>
        <begin position="142"/>
        <end position="154"/>
    </location>
</feature>
<dbReference type="Pfam" id="PF13649">
    <property type="entry name" value="Methyltransf_25"/>
    <property type="match status" value="1"/>
</dbReference>
<dbReference type="EMBL" id="OV121135">
    <property type="protein sequence ID" value="CAH0555933.1"/>
    <property type="molecule type" value="Genomic_DNA"/>
</dbReference>
<dbReference type="EC" id="2.1.1.-" evidence="6"/>
<evidence type="ECO:0000256" key="3">
    <source>
        <dbReference type="ARBA" id="ARBA00022679"/>
    </source>
</evidence>
<feature type="compositionally biased region" description="Basic residues" evidence="7">
    <location>
        <begin position="32"/>
        <end position="47"/>
    </location>
</feature>
<reference evidence="9" key="1">
    <citation type="submission" date="2021-12" db="EMBL/GenBank/DDBJ databases">
        <authorList>
            <person name="King R."/>
        </authorList>
    </citation>
    <scope>NUCLEOTIDE SEQUENCE</scope>
</reference>
<dbReference type="InterPro" id="IPR039772">
    <property type="entry name" value="Bin3-like"/>
</dbReference>
<dbReference type="PANTHER" id="PTHR12315">
    <property type="entry name" value="BICOID-INTERACTING PROTEIN RELATED"/>
    <property type="match status" value="1"/>
</dbReference>
<protein>
    <recommendedName>
        <fullName evidence="6">RNA methyltransferase</fullName>
        <ecNumber evidence="6">2.1.1.-</ecNumber>
    </recommendedName>
</protein>
<evidence type="ECO:0000256" key="4">
    <source>
        <dbReference type="ARBA" id="ARBA00022691"/>
    </source>
</evidence>
<evidence type="ECO:0000259" key="8">
    <source>
        <dbReference type="PROSITE" id="PS51515"/>
    </source>
</evidence>
<dbReference type="PANTHER" id="PTHR12315:SF0">
    <property type="entry name" value="7SK SNRNA METHYLPHOSPHATE CAPPING ENZYME"/>
    <property type="match status" value="1"/>
</dbReference>
<dbReference type="Gene3D" id="3.40.50.150">
    <property type="entry name" value="Vaccinia Virus protein VP39"/>
    <property type="match status" value="1"/>
</dbReference>
<feature type="compositionally biased region" description="Basic and acidic residues" evidence="7">
    <location>
        <begin position="635"/>
        <end position="646"/>
    </location>
</feature>
<evidence type="ECO:0000256" key="5">
    <source>
        <dbReference type="PROSITE-ProRule" id="PRU00848"/>
    </source>
</evidence>
<evidence type="ECO:0000256" key="6">
    <source>
        <dbReference type="RuleBase" id="RU367087"/>
    </source>
</evidence>
<feature type="region of interest" description="Disordered" evidence="7">
    <location>
        <begin position="603"/>
        <end position="646"/>
    </location>
</feature>
<gene>
    <name evidence="9" type="ORF">MELIAE_LOCUS7180</name>
</gene>
<evidence type="ECO:0000313" key="9">
    <source>
        <dbReference type="EMBL" id="CAH0555933.1"/>
    </source>
</evidence>
<dbReference type="PROSITE" id="PS51515">
    <property type="entry name" value="BIN3_SAM"/>
    <property type="match status" value="1"/>
</dbReference>
<feature type="region of interest" description="Disordered" evidence="7">
    <location>
        <begin position="1"/>
        <end position="48"/>
    </location>
</feature>
<organism evidence="9 10">
    <name type="scientific">Brassicogethes aeneus</name>
    <name type="common">Rape pollen beetle</name>
    <name type="synonym">Meligethes aeneus</name>
    <dbReference type="NCBI Taxonomy" id="1431903"/>
    <lineage>
        <taxon>Eukaryota</taxon>
        <taxon>Metazoa</taxon>
        <taxon>Ecdysozoa</taxon>
        <taxon>Arthropoda</taxon>
        <taxon>Hexapoda</taxon>
        <taxon>Insecta</taxon>
        <taxon>Pterygota</taxon>
        <taxon>Neoptera</taxon>
        <taxon>Endopterygota</taxon>
        <taxon>Coleoptera</taxon>
        <taxon>Polyphaga</taxon>
        <taxon>Cucujiformia</taxon>
        <taxon>Nitidulidae</taxon>
        <taxon>Meligethinae</taxon>
        <taxon>Brassicogethes</taxon>
    </lineage>
</organism>
<keyword evidence="4 5" id="KW-0949">S-adenosyl-L-methionine</keyword>
<dbReference type="SUPFAM" id="SSF53335">
    <property type="entry name" value="S-adenosyl-L-methionine-dependent methyltransferases"/>
    <property type="match status" value="1"/>
</dbReference>
<evidence type="ECO:0000313" key="10">
    <source>
        <dbReference type="Proteomes" id="UP001154078"/>
    </source>
</evidence>
<dbReference type="AlphaFoldDB" id="A0A9P0B5M5"/>
<dbReference type="InterPro" id="IPR010675">
    <property type="entry name" value="Bin3_C"/>
</dbReference>
<dbReference type="GO" id="GO:0040031">
    <property type="term" value="P:snRNA modification"/>
    <property type="evidence" value="ECO:0007669"/>
    <property type="project" value="TreeGrafter"/>
</dbReference>
<accession>A0A9P0B5M5</accession>
<dbReference type="Pfam" id="PF06859">
    <property type="entry name" value="Bin3"/>
    <property type="match status" value="1"/>
</dbReference>
<evidence type="ECO:0000256" key="2">
    <source>
        <dbReference type="ARBA" id="ARBA00022603"/>
    </source>
</evidence>
<feature type="region of interest" description="Disordered" evidence="7">
    <location>
        <begin position="142"/>
        <end position="196"/>
    </location>
</feature>
<dbReference type="GO" id="GO:0017069">
    <property type="term" value="F:snRNA binding"/>
    <property type="evidence" value="ECO:0007669"/>
    <property type="project" value="TreeGrafter"/>
</dbReference>
<dbReference type="GO" id="GO:0008171">
    <property type="term" value="F:O-methyltransferase activity"/>
    <property type="evidence" value="ECO:0007669"/>
    <property type="project" value="UniProtKB-UniRule"/>
</dbReference>
<keyword evidence="10" id="KW-1185">Reference proteome</keyword>
<keyword evidence="2 6" id="KW-0489">Methyltransferase</keyword>
<feature type="compositionally biased region" description="Basic and acidic residues" evidence="7">
    <location>
        <begin position="603"/>
        <end position="613"/>
    </location>
</feature>
<feature type="compositionally biased region" description="Polar residues" evidence="7">
    <location>
        <begin position="167"/>
        <end position="182"/>
    </location>
</feature>
<comment type="similarity">
    <text evidence="1 6">Belongs to the methyltransferase superfamily.</text>
</comment>
<feature type="compositionally biased region" description="Polar residues" evidence="7">
    <location>
        <begin position="614"/>
        <end position="634"/>
    </location>
</feature>
<proteinExistence type="inferred from homology"/>
<dbReference type="CDD" id="cd02440">
    <property type="entry name" value="AdoMet_MTases"/>
    <property type="match status" value="1"/>
</dbReference>